<sequence>MIIISKAVMVMKLLLVLLQVAAKSFLTDPHLDRGLCPLGRFPCENMTVCLPQPLHCNGVFDCNDGADEENCVNNIGWPKLLNEMLAGNSRKSRKKEMTANCSLARHPEPCACSETALRSQARGLLAVPQGLSDVCRAWDAFEEGGPPEHPCEGGQADVPQDLKKNKIASLLENQFVPSAGLEYLFLQENRIQSISSSAFAGLNKLQRLYLSSNHIVYLKPHIFRDLHNLKWLILDNNNITKIFPSVFAGLKSLLFLDLHNNSLRAMPSPSLCMDLPKLNWLDLEGNQLQTLQSSDFQGCAQITVLALNRNKIEWIQEGTFLNLNRLVELDLSSNRLKELISSSLRGLHELQQLIISDNPLHQLCPDVFDNVPHLRSLDLESLEIPNIQTSMFEKLVNLSHIYFKKFQYCSFAPHVRSCKPNTDGISSFENLLANIILRVFVWVVAFLSCTGNLFVIFTRSFIVTENSKHTMAIKCLCCADCLMGIYLFSLGSFDLKFSREYNKHAQSWMASKSCQLVGSLAMLSSEVSVLVLTYMTLEKYLCVVFPFSHYGASKRQTFSALAIIWLLGLSLTVVPFLCKESFGNYYGRNGVCFPLLSGENESRGARAYSAGIFLGLNLVAFVIIVFAYSSMFYSIHATAAKTVKRSIFAMEVTLAKRFFFIVSTNALCWIPIFLLKLLLLLDIEIPGTMASWVVIFILPINSTLNPILYTLTTSSFQEKLQQWLQTNRSSLQKSRGKSVVLPSLQSTSTSHLDFKN</sequence>
<dbReference type="OMA" id="FHYCATY"/>
<dbReference type="SUPFAM" id="SSF52058">
    <property type="entry name" value="L domain-like"/>
    <property type="match status" value="1"/>
</dbReference>
<dbReference type="InterPro" id="IPR036055">
    <property type="entry name" value="LDL_receptor-like_sf"/>
</dbReference>
<dbReference type="PANTHER" id="PTHR24372:SF70">
    <property type="entry name" value="G-PROTEIN COUPLED RECEPTORS FAMILY 1 PROFILE DOMAIN-CONTAINING PROTEIN"/>
    <property type="match status" value="1"/>
</dbReference>
<evidence type="ECO:0000256" key="2">
    <source>
        <dbReference type="ARBA" id="ARBA00022475"/>
    </source>
</evidence>
<feature type="disulfide bond" evidence="13">
    <location>
        <begin position="56"/>
        <end position="71"/>
    </location>
</feature>
<dbReference type="SMART" id="SM00192">
    <property type="entry name" value="LDLa"/>
    <property type="match status" value="1"/>
</dbReference>
<dbReference type="GeneID" id="103055778"/>
<dbReference type="Gene3D" id="4.10.400.10">
    <property type="entry name" value="Low-density Lipoprotein Receptor"/>
    <property type="match status" value="1"/>
</dbReference>
<dbReference type="AlphaFoldDB" id="A0A9F5J746"/>
<keyword evidence="3" id="KW-0433">Leucine-rich repeat</keyword>
<dbReference type="KEGG" id="pbi:103055778"/>
<keyword evidence="7" id="KW-0297">G-protein coupled receptor</keyword>
<keyword evidence="2" id="KW-1003">Cell membrane</keyword>
<feature type="transmembrane region" description="Helical" evidence="14">
    <location>
        <begin position="691"/>
        <end position="711"/>
    </location>
</feature>
<evidence type="ECO:0000256" key="14">
    <source>
        <dbReference type="SAM" id="Phobius"/>
    </source>
</evidence>
<keyword evidence="10" id="KW-0675">Receptor</keyword>
<dbReference type="InterPro" id="IPR001611">
    <property type="entry name" value="Leu-rich_rpt"/>
</dbReference>
<dbReference type="InterPro" id="IPR008112">
    <property type="entry name" value="Relaxin_rcpt"/>
</dbReference>
<dbReference type="PANTHER" id="PTHR24372">
    <property type="entry name" value="GLYCOPROTEIN HORMONE RECEPTOR"/>
    <property type="match status" value="1"/>
</dbReference>
<organism evidence="17 18">
    <name type="scientific">Python bivittatus</name>
    <name type="common">Burmese python</name>
    <name type="synonym">Python molurus bivittatus</name>
    <dbReference type="NCBI Taxonomy" id="176946"/>
    <lineage>
        <taxon>Eukaryota</taxon>
        <taxon>Metazoa</taxon>
        <taxon>Chordata</taxon>
        <taxon>Craniata</taxon>
        <taxon>Vertebrata</taxon>
        <taxon>Euteleostomi</taxon>
        <taxon>Lepidosauria</taxon>
        <taxon>Squamata</taxon>
        <taxon>Bifurcata</taxon>
        <taxon>Unidentata</taxon>
        <taxon>Episquamata</taxon>
        <taxon>Toxicofera</taxon>
        <taxon>Serpentes</taxon>
        <taxon>Henophidia</taxon>
        <taxon>Pythonidae</taxon>
        <taxon>Python</taxon>
    </lineage>
</organism>
<dbReference type="InterPro" id="IPR017452">
    <property type="entry name" value="GPCR_Rhodpsn_7TM"/>
</dbReference>
<evidence type="ECO:0000256" key="8">
    <source>
        <dbReference type="ARBA" id="ARBA00023136"/>
    </source>
</evidence>
<dbReference type="FunFam" id="3.80.10.10:FF:000434">
    <property type="entry name" value="Relaxin family peptide receptor 1"/>
    <property type="match status" value="1"/>
</dbReference>
<dbReference type="PRINTS" id="PR01739">
    <property type="entry name" value="RELAXINR"/>
</dbReference>
<evidence type="ECO:0000256" key="6">
    <source>
        <dbReference type="ARBA" id="ARBA00022989"/>
    </source>
</evidence>
<keyword evidence="17" id="KW-1185">Reference proteome</keyword>
<evidence type="ECO:0000256" key="4">
    <source>
        <dbReference type="ARBA" id="ARBA00022692"/>
    </source>
</evidence>
<name>A0A9F5J746_PYTBI</name>
<dbReference type="PROSITE" id="PS50068">
    <property type="entry name" value="LDLRA_2"/>
    <property type="match status" value="1"/>
</dbReference>
<evidence type="ECO:0000256" key="7">
    <source>
        <dbReference type="ARBA" id="ARBA00023040"/>
    </source>
</evidence>
<protein>
    <submittedName>
        <fullName evidence="18">Relaxin receptor 2-like</fullName>
    </submittedName>
</protein>
<dbReference type="PRINTS" id="PR00237">
    <property type="entry name" value="GPCRRHODOPSN"/>
</dbReference>
<gene>
    <name evidence="18" type="primary">LOC103055778</name>
</gene>
<dbReference type="Pfam" id="PF00001">
    <property type="entry name" value="7tm_1"/>
    <property type="match status" value="1"/>
</dbReference>
<evidence type="ECO:0000259" key="16">
    <source>
        <dbReference type="PROSITE" id="PS50262"/>
    </source>
</evidence>
<evidence type="ECO:0000256" key="9">
    <source>
        <dbReference type="ARBA" id="ARBA00023157"/>
    </source>
</evidence>
<dbReference type="InterPro" id="IPR003591">
    <property type="entry name" value="Leu-rich_rpt_typical-subtyp"/>
</dbReference>
<keyword evidence="5" id="KW-0677">Repeat</keyword>
<dbReference type="PROSITE" id="PS50262">
    <property type="entry name" value="G_PROTEIN_RECEP_F1_2"/>
    <property type="match status" value="1"/>
</dbReference>
<feature type="transmembrane region" description="Helical" evidence="14">
    <location>
        <begin position="658"/>
        <end position="679"/>
    </location>
</feature>
<evidence type="ECO:0000256" key="11">
    <source>
        <dbReference type="ARBA" id="ARBA00023180"/>
    </source>
</evidence>
<dbReference type="Pfam" id="PF13855">
    <property type="entry name" value="LRR_8"/>
    <property type="match status" value="2"/>
</dbReference>
<feature type="transmembrane region" description="Helical" evidence="14">
    <location>
        <begin position="558"/>
        <end position="577"/>
    </location>
</feature>
<keyword evidence="8 14" id="KW-0472">Membrane</keyword>
<keyword evidence="15" id="KW-0732">Signal</keyword>
<dbReference type="GO" id="GO:0009755">
    <property type="term" value="P:hormone-mediated signaling pathway"/>
    <property type="evidence" value="ECO:0007669"/>
    <property type="project" value="TreeGrafter"/>
</dbReference>
<dbReference type="SMART" id="SM00369">
    <property type="entry name" value="LRR_TYP"/>
    <property type="match status" value="9"/>
</dbReference>
<dbReference type="GO" id="GO:0008528">
    <property type="term" value="F:G protein-coupled peptide receptor activity"/>
    <property type="evidence" value="ECO:0007669"/>
    <property type="project" value="TreeGrafter"/>
</dbReference>
<comment type="caution">
    <text evidence="13">Lacks conserved residue(s) required for the propagation of feature annotation.</text>
</comment>
<dbReference type="SUPFAM" id="SSF57424">
    <property type="entry name" value="LDL receptor-like module"/>
    <property type="match status" value="1"/>
</dbReference>
<evidence type="ECO:0000256" key="5">
    <source>
        <dbReference type="ARBA" id="ARBA00022737"/>
    </source>
</evidence>
<dbReference type="InterPro" id="IPR000276">
    <property type="entry name" value="GPCR_Rhodpsn"/>
</dbReference>
<dbReference type="FunFam" id="1.20.1070.10:FF:000023">
    <property type="entry name" value="Relaxin family peptide receptor 1"/>
    <property type="match status" value="1"/>
</dbReference>
<evidence type="ECO:0000256" key="12">
    <source>
        <dbReference type="ARBA" id="ARBA00023224"/>
    </source>
</evidence>
<feature type="chain" id="PRO_5039941295" evidence="15">
    <location>
        <begin position="23"/>
        <end position="756"/>
    </location>
</feature>
<dbReference type="InterPro" id="IPR023415">
    <property type="entry name" value="LDLR_class-A_CS"/>
</dbReference>
<dbReference type="Gene3D" id="1.20.1070.10">
    <property type="entry name" value="Rhodopsin 7-helix transmembrane proteins"/>
    <property type="match status" value="1"/>
</dbReference>
<keyword evidence="11" id="KW-0325">Glycoprotein</keyword>
<keyword evidence="4 14" id="KW-0812">Transmembrane</keyword>
<dbReference type="PROSITE" id="PS01209">
    <property type="entry name" value="LDLRA_1"/>
    <property type="match status" value="1"/>
</dbReference>
<dbReference type="CDD" id="cd00112">
    <property type="entry name" value="LDLa"/>
    <property type="match status" value="1"/>
</dbReference>
<dbReference type="InterPro" id="IPR002172">
    <property type="entry name" value="LDrepeatLR_classA_rpt"/>
</dbReference>
<dbReference type="Gene3D" id="3.80.10.10">
    <property type="entry name" value="Ribonuclease Inhibitor"/>
    <property type="match status" value="1"/>
</dbReference>
<comment type="subcellular location">
    <subcellularLocation>
        <location evidence="1">Cell membrane</location>
        <topology evidence="1">Multi-pass membrane protein</topology>
    </subcellularLocation>
</comment>
<evidence type="ECO:0000256" key="1">
    <source>
        <dbReference type="ARBA" id="ARBA00004651"/>
    </source>
</evidence>
<dbReference type="SMART" id="SM00365">
    <property type="entry name" value="LRR_SD22"/>
    <property type="match status" value="3"/>
</dbReference>
<keyword evidence="12" id="KW-0807">Transducer</keyword>
<feature type="transmembrane region" description="Helical" evidence="14">
    <location>
        <begin position="435"/>
        <end position="457"/>
    </location>
</feature>
<dbReference type="InterPro" id="IPR032675">
    <property type="entry name" value="LRR_dom_sf"/>
</dbReference>
<dbReference type="Proteomes" id="UP000695026">
    <property type="component" value="Unplaced"/>
</dbReference>
<evidence type="ECO:0000256" key="3">
    <source>
        <dbReference type="ARBA" id="ARBA00022614"/>
    </source>
</evidence>
<dbReference type="Pfam" id="PF00057">
    <property type="entry name" value="Ldl_recept_a"/>
    <property type="match status" value="1"/>
</dbReference>
<dbReference type="PROSITE" id="PS51450">
    <property type="entry name" value="LRR"/>
    <property type="match status" value="3"/>
</dbReference>
<feature type="domain" description="G-protein coupled receptors family 1 profile" evidence="16">
    <location>
        <begin position="451"/>
        <end position="709"/>
    </location>
</feature>
<feature type="transmembrane region" description="Helical" evidence="14">
    <location>
        <begin position="469"/>
        <end position="488"/>
    </location>
</feature>
<evidence type="ECO:0000256" key="10">
    <source>
        <dbReference type="ARBA" id="ARBA00023170"/>
    </source>
</evidence>
<feature type="transmembrane region" description="Helical" evidence="14">
    <location>
        <begin position="612"/>
        <end position="637"/>
    </location>
</feature>
<reference evidence="18" key="1">
    <citation type="submission" date="2025-08" db="UniProtKB">
        <authorList>
            <consortium name="RefSeq"/>
        </authorList>
    </citation>
    <scope>IDENTIFICATION</scope>
    <source>
        <tissue evidence="18">Liver</tissue>
    </source>
</reference>
<evidence type="ECO:0000256" key="13">
    <source>
        <dbReference type="PROSITE-ProRule" id="PRU00124"/>
    </source>
</evidence>
<accession>A0A9F5J746</accession>
<dbReference type="GO" id="GO:0005886">
    <property type="term" value="C:plasma membrane"/>
    <property type="evidence" value="ECO:0007669"/>
    <property type="project" value="UniProtKB-SubCell"/>
</dbReference>
<dbReference type="OrthoDB" id="6022531at2759"/>
<proteinExistence type="predicted"/>
<dbReference type="SUPFAM" id="SSF81321">
    <property type="entry name" value="Family A G protein-coupled receptor-like"/>
    <property type="match status" value="1"/>
</dbReference>
<keyword evidence="6 14" id="KW-1133">Transmembrane helix</keyword>
<dbReference type="RefSeq" id="XP_025028743.1">
    <property type="nucleotide sequence ID" value="XM_025172975.1"/>
</dbReference>
<keyword evidence="9 13" id="KW-1015">Disulfide bond</keyword>
<evidence type="ECO:0000313" key="17">
    <source>
        <dbReference type="Proteomes" id="UP000695026"/>
    </source>
</evidence>
<evidence type="ECO:0000313" key="18">
    <source>
        <dbReference type="RefSeq" id="XP_025028743.1"/>
    </source>
</evidence>
<feature type="signal peptide" evidence="15">
    <location>
        <begin position="1"/>
        <end position="22"/>
    </location>
</feature>
<dbReference type="GO" id="GO:0007189">
    <property type="term" value="P:adenylate cyclase-activating G protein-coupled receptor signaling pathway"/>
    <property type="evidence" value="ECO:0007669"/>
    <property type="project" value="TreeGrafter"/>
</dbReference>
<dbReference type="FunFam" id="4.10.400.10:FF:000014">
    <property type="entry name" value="Relaxin family peptide receptor 1"/>
    <property type="match status" value="1"/>
</dbReference>
<evidence type="ECO:0000256" key="15">
    <source>
        <dbReference type="SAM" id="SignalP"/>
    </source>
</evidence>